<dbReference type="InterPro" id="IPR006311">
    <property type="entry name" value="TAT_signal"/>
</dbReference>
<dbReference type="EMBL" id="JAQQXR010000009">
    <property type="protein sequence ID" value="MDC8760008.1"/>
    <property type="molecule type" value="Genomic_DNA"/>
</dbReference>
<keyword evidence="2" id="KW-1185">Reference proteome</keyword>
<dbReference type="Proteomes" id="UP001221208">
    <property type="component" value="Unassembled WGS sequence"/>
</dbReference>
<sequence>MSQNIARRTFLRYATAGVGAAFIGSLGREAYGANALPLLDAVKASCARLAPLGWRDLLLAATGGELDIGAADLRQELLKPLTAIQRGLAGFGDFSTAGTRAVTPGQPDLSLLYHAFASATVVARPDARELGGFPTLAEIESLENFIYGVAAPTLDELRQRANGKPLGLVVFALHYRNTPDSVHGRHAELCFARSGVARVGSIEPLYDARKRMFVNVDPIRPFEFRVTPQRFAAYLAVRMPGEPAGFGPQDALPGDEQLQFWVPLHKLFSGAECLMGMNLDLNYSRGLQNEELAQFHKFLDLQGHQNNWRGEHLEQFPFTIKNEKIGSLQERGEHGPVVLAPRHTAMTEVARYQDNLLTFPVYPNQAKDLQMSSLFVIPGVTIPNVPAYEDDAEQEAQRQQPEYTNVRHRVNDNGTVDNLNLLEDMTEIIHKGGYQALHYIDFTGDGWVAAHCPQLQGLIQHQQPAYCMVGLPDFFPNITQRDLMLWSERSLPPQVSKALWVIRPLTLSQTRIAANVTLPVGFSIKDVTITAIVGQFGSAAAGPVQTPNGPLMRGKVGLPDGSPGLFDPGWDTSQGIQYTVMGDPASPASTLEKFLAGYSLGSPFIEDAKLCAALGSYWPGVAPDATRTFQPGKRIGGKPYPWPTVVPLTDQEIGSAPLANGNYMPWDGVRGPTLQTIKGVRTAVYPNIFRTDYIDLIGTMTAALTAQIDGDEYKARVLAMETVYWNLGIRDDAIGLSCHVGEQVSRKPRRRKLSAQQDQVNRILRCKAAWAVLSFEAGHQGARAAAKPGRGGKAGTPRTYHFHVFRWDPLNPELPHPTDLDKVLVTMLEEVYFRIVGTQVWTHKGDGRWVPGTALPT</sequence>
<dbReference type="RefSeq" id="WP_273673534.1">
    <property type="nucleotide sequence ID" value="NZ_JAQQXR010000009.1"/>
</dbReference>
<evidence type="ECO:0000313" key="2">
    <source>
        <dbReference type="Proteomes" id="UP001221208"/>
    </source>
</evidence>
<gene>
    <name evidence="1" type="ORF">OIK44_20685</name>
</gene>
<proteinExistence type="predicted"/>
<protein>
    <submittedName>
        <fullName evidence="1">Uncharacterized protein</fullName>
    </submittedName>
</protein>
<comment type="caution">
    <text evidence="1">The sequence shown here is derived from an EMBL/GenBank/DDBJ whole genome shotgun (WGS) entry which is preliminary data.</text>
</comment>
<evidence type="ECO:0000313" key="1">
    <source>
        <dbReference type="EMBL" id="MDC8760008.1"/>
    </source>
</evidence>
<organism evidence="1 2">
    <name type="scientific">Janthinobacterium fluminis</name>
    <dbReference type="NCBI Taxonomy" id="2987524"/>
    <lineage>
        <taxon>Bacteria</taxon>
        <taxon>Pseudomonadati</taxon>
        <taxon>Pseudomonadota</taxon>
        <taxon>Betaproteobacteria</taxon>
        <taxon>Burkholderiales</taxon>
        <taxon>Oxalobacteraceae</taxon>
        <taxon>Janthinobacterium</taxon>
    </lineage>
</organism>
<accession>A0ABT5K4U5</accession>
<dbReference type="PROSITE" id="PS51318">
    <property type="entry name" value="TAT"/>
    <property type="match status" value="1"/>
</dbReference>
<name>A0ABT5K4U5_9BURK</name>
<reference evidence="1 2" key="1">
    <citation type="submission" date="2022-10" db="EMBL/GenBank/DDBJ databases">
        <title>Janthinobacterium sp. hw3 Genome sequencing.</title>
        <authorList>
            <person name="Park S."/>
        </authorList>
    </citation>
    <scope>NUCLEOTIDE SEQUENCE [LARGE SCALE GENOMIC DNA]</scope>
    <source>
        <strain evidence="2">hw3</strain>
    </source>
</reference>